<evidence type="ECO:0000259" key="1">
    <source>
        <dbReference type="Pfam" id="PF18765"/>
    </source>
</evidence>
<gene>
    <name evidence="2" type="ORF">SAOR_10550</name>
</gene>
<dbReference type="AlphaFoldDB" id="A0A423PLA2"/>
<sequence>MTADPSLEPIKRFLAAQPDIRLGMVFGSVTHDRARTDSDLDIALLGDHALASERRAELIAALARLYGRPVDLIDLKTAGIPIARSAVLDGQVLYSRNSGDYPAQVTRLLIDSADFLPYRDRLLKERRDAWIG</sequence>
<feature type="domain" description="Polymerase beta nucleotidyltransferase" evidence="1">
    <location>
        <begin position="9"/>
        <end position="97"/>
    </location>
</feature>
<dbReference type="SUPFAM" id="SSF81301">
    <property type="entry name" value="Nucleotidyltransferase"/>
    <property type="match status" value="1"/>
</dbReference>
<dbReference type="EMBL" id="AYKH01000022">
    <property type="protein sequence ID" value="ROO26377.1"/>
    <property type="molecule type" value="Genomic_DNA"/>
</dbReference>
<organism evidence="2 3">
    <name type="scientific">Salinisphaera orenii MK-B5</name>
    <dbReference type="NCBI Taxonomy" id="856730"/>
    <lineage>
        <taxon>Bacteria</taxon>
        <taxon>Pseudomonadati</taxon>
        <taxon>Pseudomonadota</taxon>
        <taxon>Gammaproteobacteria</taxon>
        <taxon>Salinisphaerales</taxon>
        <taxon>Salinisphaeraceae</taxon>
        <taxon>Salinisphaera</taxon>
    </lineage>
</organism>
<name>A0A423PLA2_9GAMM</name>
<accession>A0A423PLA2</accession>
<protein>
    <submittedName>
        <fullName evidence="2">DNA polymerase subunit beta</fullName>
    </submittedName>
</protein>
<dbReference type="InterPro" id="IPR043519">
    <property type="entry name" value="NT_sf"/>
</dbReference>
<dbReference type="InterPro" id="IPR041633">
    <property type="entry name" value="Polbeta"/>
</dbReference>
<dbReference type="Gene3D" id="3.30.460.10">
    <property type="entry name" value="Beta Polymerase, domain 2"/>
    <property type="match status" value="1"/>
</dbReference>
<comment type="caution">
    <text evidence="2">The sequence shown here is derived from an EMBL/GenBank/DDBJ whole genome shotgun (WGS) entry which is preliminary data.</text>
</comment>
<dbReference type="RefSeq" id="WP_123631402.1">
    <property type="nucleotide sequence ID" value="NZ_AYKH01000022.1"/>
</dbReference>
<dbReference type="Pfam" id="PF18765">
    <property type="entry name" value="Polbeta"/>
    <property type="match status" value="1"/>
</dbReference>
<dbReference type="Proteomes" id="UP000283993">
    <property type="component" value="Unassembled WGS sequence"/>
</dbReference>
<proteinExistence type="predicted"/>
<dbReference type="NCBIfam" id="NF047752">
    <property type="entry name" value="MntA_antitoxin"/>
    <property type="match status" value="1"/>
</dbReference>
<dbReference type="InterPro" id="IPR052930">
    <property type="entry name" value="TA_antitoxin_MntA"/>
</dbReference>
<reference evidence="2 3" key="1">
    <citation type="submission" date="2013-10" db="EMBL/GenBank/DDBJ databases">
        <title>Salinisphaera orenii MK-B5 Genome Sequencing.</title>
        <authorList>
            <person name="Lai Q."/>
            <person name="Li C."/>
            <person name="Shao Z."/>
        </authorList>
    </citation>
    <scope>NUCLEOTIDE SEQUENCE [LARGE SCALE GENOMIC DNA]</scope>
    <source>
        <strain evidence="2 3">MK-B5</strain>
    </source>
</reference>
<dbReference type="PANTHER" id="PTHR43852:SF3">
    <property type="entry name" value="NUCLEOTIDYLTRANSFERASE"/>
    <property type="match status" value="1"/>
</dbReference>
<evidence type="ECO:0000313" key="3">
    <source>
        <dbReference type="Proteomes" id="UP000283993"/>
    </source>
</evidence>
<evidence type="ECO:0000313" key="2">
    <source>
        <dbReference type="EMBL" id="ROO26377.1"/>
    </source>
</evidence>
<dbReference type="CDD" id="cd05403">
    <property type="entry name" value="NT_KNTase_like"/>
    <property type="match status" value="1"/>
</dbReference>
<keyword evidence="3" id="KW-1185">Reference proteome</keyword>
<dbReference type="PANTHER" id="PTHR43852">
    <property type="entry name" value="NUCLEOTIDYLTRANSFERASE"/>
    <property type="match status" value="1"/>
</dbReference>